<organism evidence="2 3">
    <name type="scientific">Bradyrhizobium aeschynomenes</name>
    <dbReference type="NCBI Taxonomy" id="2734909"/>
    <lineage>
        <taxon>Bacteria</taxon>
        <taxon>Pseudomonadati</taxon>
        <taxon>Pseudomonadota</taxon>
        <taxon>Alphaproteobacteria</taxon>
        <taxon>Hyphomicrobiales</taxon>
        <taxon>Nitrobacteraceae</taxon>
        <taxon>Bradyrhizobium</taxon>
    </lineage>
</organism>
<accession>A0ABX2C892</accession>
<keyword evidence="3" id="KW-1185">Reference proteome</keyword>
<proteinExistence type="predicted"/>
<feature type="region of interest" description="Disordered" evidence="1">
    <location>
        <begin position="1"/>
        <end position="20"/>
    </location>
</feature>
<dbReference type="Proteomes" id="UP000886476">
    <property type="component" value="Unassembled WGS sequence"/>
</dbReference>
<evidence type="ECO:0000313" key="3">
    <source>
        <dbReference type="Proteomes" id="UP000886476"/>
    </source>
</evidence>
<dbReference type="RefSeq" id="WP_172108679.1">
    <property type="nucleotide sequence ID" value="NZ_JABFDM010000006.1"/>
</dbReference>
<evidence type="ECO:0000313" key="2">
    <source>
        <dbReference type="EMBL" id="NPU63865.1"/>
    </source>
</evidence>
<name>A0ABX2C892_9BRAD</name>
<comment type="caution">
    <text evidence="2">The sequence shown here is derived from an EMBL/GenBank/DDBJ whole genome shotgun (WGS) entry which is preliminary data.</text>
</comment>
<reference evidence="2" key="1">
    <citation type="submission" date="2020-05" db="EMBL/GenBank/DDBJ databases">
        <title>Nod-independent and nitrogen-fixing Bradyrhizobium aeschynomene sp. nov. isolated from nodules of Aeschynomene indica.</title>
        <authorList>
            <person name="Zhang Z."/>
        </authorList>
    </citation>
    <scope>NUCLEOTIDE SEQUENCE</scope>
    <source>
        <strain evidence="2">83012</strain>
    </source>
</reference>
<dbReference type="EMBL" id="JABFDN010000001">
    <property type="protein sequence ID" value="NPU63865.1"/>
    <property type="molecule type" value="Genomic_DNA"/>
</dbReference>
<protein>
    <submittedName>
        <fullName evidence="2">Uncharacterized protein</fullName>
    </submittedName>
</protein>
<sequence length="144" mass="14783">MSTLLTASSGRADPGPFTGMAGTWGGSGTVALEDGSTERIRCRASYSVSGPRMNLVLTCASDAYKFGLQADVIAEGGTISGSWTETSRGISGVLQGRGGNGNFQLVATTAGFNANIALATRGNRQSVSIRADSQFRAANISLSR</sequence>
<evidence type="ECO:0000256" key="1">
    <source>
        <dbReference type="SAM" id="MobiDB-lite"/>
    </source>
</evidence>
<gene>
    <name evidence="2" type="ORF">HL667_02520</name>
</gene>